<dbReference type="PROSITE" id="PS00671">
    <property type="entry name" value="D_2_HYDROXYACID_DH_3"/>
    <property type="match status" value="1"/>
</dbReference>
<dbReference type="InterPro" id="IPR006140">
    <property type="entry name" value="D-isomer_DH_NAD-bd"/>
</dbReference>
<dbReference type="InterPro" id="IPR029752">
    <property type="entry name" value="D-isomer_DH_CS1"/>
</dbReference>
<accession>A0ABR3SPH7</accession>
<comment type="caution">
    <text evidence="5">The sequence shown here is derived from an EMBL/GenBank/DDBJ whole genome shotgun (WGS) entry which is preliminary data.</text>
</comment>
<name>A0ABR3SPH7_9PEZI</name>
<dbReference type="PROSITE" id="PS00670">
    <property type="entry name" value="D_2_HYDROXYACID_DH_2"/>
    <property type="match status" value="1"/>
</dbReference>
<dbReference type="SUPFAM" id="SSF52283">
    <property type="entry name" value="Formate/glycerate dehydrogenase catalytic domain-like"/>
    <property type="match status" value="1"/>
</dbReference>
<dbReference type="Pfam" id="PF00389">
    <property type="entry name" value="2-Hacid_dh"/>
    <property type="match status" value="1"/>
</dbReference>
<dbReference type="Gene3D" id="3.40.50.720">
    <property type="entry name" value="NAD(P)-binding Rossmann-like Domain"/>
    <property type="match status" value="2"/>
</dbReference>
<keyword evidence="1 2" id="KW-0560">Oxidoreductase</keyword>
<proteinExistence type="inferred from homology"/>
<evidence type="ECO:0000313" key="6">
    <source>
        <dbReference type="Proteomes" id="UP001521116"/>
    </source>
</evidence>
<evidence type="ECO:0000313" key="5">
    <source>
        <dbReference type="EMBL" id="KAL1626373.1"/>
    </source>
</evidence>
<dbReference type="SUPFAM" id="SSF51735">
    <property type="entry name" value="NAD(P)-binding Rossmann-fold domains"/>
    <property type="match status" value="1"/>
</dbReference>
<feature type="domain" description="D-isomer specific 2-hydroxyacid dehydrogenase catalytic" evidence="3">
    <location>
        <begin position="6"/>
        <end position="305"/>
    </location>
</feature>
<dbReference type="Pfam" id="PF02826">
    <property type="entry name" value="2-Hacid_dh_C"/>
    <property type="match status" value="1"/>
</dbReference>
<evidence type="ECO:0000256" key="2">
    <source>
        <dbReference type="RuleBase" id="RU003719"/>
    </source>
</evidence>
<dbReference type="InterPro" id="IPR029753">
    <property type="entry name" value="D-isomer_DH_CS"/>
</dbReference>
<feature type="domain" description="D-isomer specific 2-hydroxyacid dehydrogenase NAD-binding" evidence="4">
    <location>
        <begin position="102"/>
        <end position="284"/>
    </location>
</feature>
<dbReference type="InterPro" id="IPR050223">
    <property type="entry name" value="D-isomer_2-hydroxyacid_DH"/>
</dbReference>
<dbReference type="PROSITE" id="PS00065">
    <property type="entry name" value="D_2_HYDROXYACID_DH_1"/>
    <property type="match status" value="1"/>
</dbReference>
<dbReference type="PANTHER" id="PTHR10996:SF264">
    <property type="entry name" value="HYPOTHETICAL D-ISOMER SPECIFIC 2-HYDROXYACID DEHYDROGENASE (EUROFUNG)"/>
    <property type="match status" value="1"/>
</dbReference>
<reference evidence="5 6" key="1">
    <citation type="submission" date="2024-02" db="EMBL/GenBank/DDBJ databases">
        <title>De novo assembly and annotation of 12 fungi associated with fruit tree decline syndrome in Ontario, Canada.</title>
        <authorList>
            <person name="Sulman M."/>
            <person name="Ellouze W."/>
            <person name="Ilyukhin E."/>
        </authorList>
    </citation>
    <scope>NUCLEOTIDE SEQUENCE [LARGE SCALE GENOMIC DNA]</scope>
    <source>
        <strain evidence="5 6">M1-105</strain>
    </source>
</reference>
<organism evidence="5 6">
    <name type="scientific">Neofusicoccum ribis</name>
    <dbReference type="NCBI Taxonomy" id="45134"/>
    <lineage>
        <taxon>Eukaryota</taxon>
        <taxon>Fungi</taxon>
        <taxon>Dikarya</taxon>
        <taxon>Ascomycota</taxon>
        <taxon>Pezizomycotina</taxon>
        <taxon>Dothideomycetes</taxon>
        <taxon>Dothideomycetes incertae sedis</taxon>
        <taxon>Botryosphaeriales</taxon>
        <taxon>Botryosphaeriaceae</taxon>
        <taxon>Neofusicoccum</taxon>
    </lineage>
</organism>
<gene>
    <name evidence="5" type="ORF">SLS56_006871</name>
</gene>
<dbReference type="EMBL" id="JAJVDC020000083">
    <property type="protein sequence ID" value="KAL1626373.1"/>
    <property type="molecule type" value="Genomic_DNA"/>
</dbReference>
<dbReference type="PANTHER" id="PTHR10996">
    <property type="entry name" value="2-HYDROXYACID DEHYDROGENASE-RELATED"/>
    <property type="match status" value="1"/>
</dbReference>
<dbReference type="InterPro" id="IPR036291">
    <property type="entry name" value="NAD(P)-bd_dom_sf"/>
</dbReference>
<comment type="similarity">
    <text evidence="2">Belongs to the D-isomer specific 2-hydroxyacid dehydrogenase family.</text>
</comment>
<protein>
    <recommendedName>
        <fullName evidence="7">D-3-phosphoglycerate dehydrogenase</fullName>
    </recommendedName>
</protein>
<evidence type="ECO:0008006" key="7">
    <source>
        <dbReference type="Google" id="ProtNLM"/>
    </source>
</evidence>
<sequence length="311" mass="33507">MAPTVYVLDQFHPDAVAHARTLFDVVLHTDPGFATWRDDATAVLVRSSWLRADDIARCRRLQAVSKHGVGTDKIDSAACAARGIAVLNMPGANARAVAELVLALALSVARQVCDVARRQSSGEPVPKESCRGLTLHGRTLGVVGMGNIGRTVAHIFHAAFDARIVAYDPLLPPTAPAWAHIPHRRVPALDDVLAAADVLTLHVPLTPATRDMLSYQQLCSMKPDAILINAARGGIVNEPDLERVLREGRIWGAGLDCHEQEPPTRERYGALWDLPNVVSTPHVGAATAEAQRTAALAAVDNLHRHLMALQE</sequence>
<dbReference type="InterPro" id="IPR006139">
    <property type="entry name" value="D-isomer_2_OHA_DH_cat_dom"/>
</dbReference>
<evidence type="ECO:0000259" key="4">
    <source>
        <dbReference type="Pfam" id="PF02826"/>
    </source>
</evidence>
<evidence type="ECO:0000256" key="1">
    <source>
        <dbReference type="ARBA" id="ARBA00023002"/>
    </source>
</evidence>
<evidence type="ECO:0000259" key="3">
    <source>
        <dbReference type="Pfam" id="PF00389"/>
    </source>
</evidence>
<dbReference type="Proteomes" id="UP001521116">
    <property type="component" value="Unassembled WGS sequence"/>
</dbReference>
<keyword evidence="6" id="KW-1185">Reference proteome</keyword>